<proteinExistence type="predicted"/>
<evidence type="ECO:0000313" key="3">
    <source>
        <dbReference type="Proteomes" id="UP000187439"/>
    </source>
</evidence>
<dbReference type="OrthoDB" id="2560658at2"/>
<accession>A0A1R0XQ16</accession>
<sequence length="380" mass="43351">MKKVALYPFNKITQGLIRFRDLLDVEIVSVIDFVFQAGCDAGEFVDGTLSDIFIYASQEEGLAGVDTLILNDPGTSFGGNKGIFDENDLTGLWRKLVTYAVLRGIRVISVHDIYDQDTLSWMKENQIKIEVIHGSRDNLFKDMDARYGTEGSNTERYLKQFENEALMFSIPKKIKRIGIFATRGCIGKFTLQMKLFKEFKKNDIPVTAFITEPTGFLFGQPEGDIFKFLAQRPLEQYPYYIDTIVDHSERNGNEWIIMAGQSSILPTSNIAFNSLRFAMLKSFNPDHVLLIVGFNDDEQIRDAIEILRIYSKRPISLLLPDKIESSYGQYEAYPYERRIARKVELQQKFLIHVDLIEEAADVMNLLLETENASSIAGRGK</sequence>
<dbReference type="Pfam" id="PF07755">
    <property type="entry name" value="DUF1611"/>
    <property type="match status" value="1"/>
</dbReference>
<evidence type="ECO:0000259" key="1">
    <source>
        <dbReference type="Pfam" id="PF07755"/>
    </source>
</evidence>
<reference evidence="2 3" key="1">
    <citation type="submission" date="2016-10" db="EMBL/GenBank/DDBJ databases">
        <title>Paenibacillus species isolates.</title>
        <authorList>
            <person name="Beno S.M."/>
        </authorList>
    </citation>
    <scope>NUCLEOTIDE SEQUENCE [LARGE SCALE GENOMIC DNA]</scope>
    <source>
        <strain evidence="2 3">FSL H7-0710</strain>
    </source>
</reference>
<dbReference type="EMBL" id="MPTC01000024">
    <property type="protein sequence ID" value="OMD37206.1"/>
    <property type="molecule type" value="Genomic_DNA"/>
</dbReference>
<dbReference type="SUPFAM" id="SSF52540">
    <property type="entry name" value="P-loop containing nucleoside triphosphate hydrolases"/>
    <property type="match status" value="1"/>
</dbReference>
<dbReference type="PANTHER" id="PTHR40690">
    <property type="entry name" value="GLL3100 PROTEIN"/>
    <property type="match status" value="1"/>
</dbReference>
<dbReference type="Gene3D" id="3.40.50.720">
    <property type="entry name" value="NAD(P)-binding Rossmann-like Domain"/>
    <property type="match status" value="1"/>
</dbReference>
<dbReference type="InterPro" id="IPR011669">
    <property type="entry name" value="DgcN-like"/>
</dbReference>
<dbReference type="Gene3D" id="3.40.50.300">
    <property type="entry name" value="P-loop containing nucleotide triphosphate hydrolases"/>
    <property type="match status" value="1"/>
</dbReference>
<feature type="domain" description="D-glutamate N-acetyltransferase-like C-terminal" evidence="1">
    <location>
        <begin position="173"/>
        <end position="291"/>
    </location>
</feature>
<dbReference type="InterPro" id="IPR035086">
    <property type="entry name" value="DgcN-like_C"/>
</dbReference>
<dbReference type="Proteomes" id="UP000187439">
    <property type="component" value="Unassembled WGS sequence"/>
</dbReference>
<dbReference type="RefSeq" id="WP_076120721.1">
    <property type="nucleotide sequence ID" value="NZ_MPTC01000024.1"/>
</dbReference>
<protein>
    <recommendedName>
        <fullName evidence="1">D-glutamate N-acetyltransferase-like C-terminal domain-containing protein</fullName>
    </recommendedName>
</protein>
<dbReference type="InterPro" id="IPR027417">
    <property type="entry name" value="P-loop_NTPase"/>
</dbReference>
<name>A0A1R0XQ16_9BACL</name>
<dbReference type="AlphaFoldDB" id="A0A1R0XQ16"/>
<organism evidence="2 3">
    <name type="scientific">Paenibacillus odorifer</name>
    <dbReference type="NCBI Taxonomy" id="189426"/>
    <lineage>
        <taxon>Bacteria</taxon>
        <taxon>Bacillati</taxon>
        <taxon>Bacillota</taxon>
        <taxon>Bacilli</taxon>
        <taxon>Bacillales</taxon>
        <taxon>Paenibacillaceae</taxon>
        <taxon>Paenibacillus</taxon>
    </lineage>
</organism>
<evidence type="ECO:0000313" key="2">
    <source>
        <dbReference type="EMBL" id="OMD37206.1"/>
    </source>
</evidence>
<gene>
    <name evidence="2" type="ORF">BSK52_22300</name>
</gene>
<dbReference type="PANTHER" id="PTHR40690:SF1">
    <property type="entry name" value="DUF1611 DOMAIN-CONTAINING PROTEIN"/>
    <property type="match status" value="1"/>
</dbReference>
<comment type="caution">
    <text evidence="2">The sequence shown here is derived from an EMBL/GenBank/DDBJ whole genome shotgun (WGS) entry which is preliminary data.</text>
</comment>